<dbReference type="PROSITE" id="PS50043">
    <property type="entry name" value="HTH_LUXR_2"/>
    <property type="match status" value="1"/>
</dbReference>
<proteinExistence type="predicted"/>
<dbReference type="PANTHER" id="PTHR43214:SF41">
    <property type="entry name" value="NITRATE_NITRITE RESPONSE REGULATOR PROTEIN NARP"/>
    <property type="match status" value="1"/>
</dbReference>
<keyword evidence="4" id="KW-0804">Transcription</keyword>
<sequence length="211" mass="23954">MITAVIADTQPLYRDGLKLLLRNRRKVKVVSEAENSDELCRTVAQHQPQLVMLDYDIPGHFSINDIGNIRKNSPESSIIIVSSDVCKTNINRVLESGVESYITKECNKEQVLRAIETVARGEKFFCHKVLEVLLEKRVNPIATLASRVPELTEREMEVTKHIGAGKKPYEIAEEFSISIHTVRTHLKNIMKKLNLKSTSDLVLYAVNNRIM</sequence>
<name>A0ABW9RM91_9BACT</name>
<dbReference type="InterPro" id="IPR058245">
    <property type="entry name" value="NreC/VraR/RcsB-like_REC"/>
</dbReference>
<feature type="domain" description="HTH luxR-type" evidence="6">
    <location>
        <begin position="144"/>
        <end position="209"/>
    </location>
</feature>
<dbReference type="Pfam" id="PF00072">
    <property type="entry name" value="Response_reg"/>
    <property type="match status" value="1"/>
</dbReference>
<dbReference type="InterPro" id="IPR039420">
    <property type="entry name" value="WalR-like"/>
</dbReference>
<comment type="caution">
    <text evidence="8">The sequence shown here is derived from an EMBL/GenBank/DDBJ whole genome shotgun (WGS) entry which is preliminary data.</text>
</comment>
<dbReference type="Proteomes" id="UP000798808">
    <property type="component" value="Unassembled WGS sequence"/>
</dbReference>
<dbReference type="CDD" id="cd06170">
    <property type="entry name" value="LuxR_C_like"/>
    <property type="match status" value="1"/>
</dbReference>
<dbReference type="Pfam" id="PF00196">
    <property type="entry name" value="GerE"/>
    <property type="match status" value="1"/>
</dbReference>
<protein>
    <submittedName>
        <fullName evidence="8">Response regulator transcription factor</fullName>
    </submittedName>
</protein>
<organism evidence="8 9">
    <name type="scientific">Fulvivirga kasyanovii</name>
    <dbReference type="NCBI Taxonomy" id="396812"/>
    <lineage>
        <taxon>Bacteria</taxon>
        <taxon>Pseudomonadati</taxon>
        <taxon>Bacteroidota</taxon>
        <taxon>Cytophagia</taxon>
        <taxon>Cytophagales</taxon>
        <taxon>Fulvivirgaceae</taxon>
        <taxon>Fulvivirga</taxon>
    </lineage>
</organism>
<dbReference type="SMART" id="SM00448">
    <property type="entry name" value="REC"/>
    <property type="match status" value="1"/>
</dbReference>
<keyword evidence="2" id="KW-0805">Transcription regulation</keyword>
<feature type="modified residue" description="4-aspartylphosphate" evidence="5">
    <location>
        <position position="54"/>
    </location>
</feature>
<evidence type="ECO:0000256" key="4">
    <source>
        <dbReference type="ARBA" id="ARBA00023163"/>
    </source>
</evidence>
<evidence type="ECO:0000259" key="6">
    <source>
        <dbReference type="PROSITE" id="PS50043"/>
    </source>
</evidence>
<keyword evidence="9" id="KW-1185">Reference proteome</keyword>
<dbReference type="CDD" id="cd17535">
    <property type="entry name" value="REC_NarL-like"/>
    <property type="match status" value="1"/>
</dbReference>
<dbReference type="PRINTS" id="PR00038">
    <property type="entry name" value="HTHLUXR"/>
</dbReference>
<dbReference type="PROSITE" id="PS50110">
    <property type="entry name" value="RESPONSE_REGULATORY"/>
    <property type="match status" value="1"/>
</dbReference>
<dbReference type="SMART" id="SM00421">
    <property type="entry name" value="HTH_LUXR"/>
    <property type="match status" value="1"/>
</dbReference>
<dbReference type="InterPro" id="IPR011006">
    <property type="entry name" value="CheY-like_superfamily"/>
</dbReference>
<dbReference type="SUPFAM" id="SSF52172">
    <property type="entry name" value="CheY-like"/>
    <property type="match status" value="1"/>
</dbReference>
<evidence type="ECO:0000256" key="2">
    <source>
        <dbReference type="ARBA" id="ARBA00023015"/>
    </source>
</evidence>
<evidence type="ECO:0000256" key="3">
    <source>
        <dbReference type="ARBA" id="ARBA00023125"/>
    </source>
</evidence>
<evidence type="ECO:0000256" key="1">
    <source>
        <dbReference type="ARBA" id="ARBA00022553"/>
    </source>
</evidence>
<evidence type="ECO:0000256" key="5">
    <source>
        <dbReference type="PROSITE-ProRule" id="PRU00169"/>
    </source>
</evidence>
<evidence type="ECO:0000259" key="7">
    <source>
        <dbReference type="PROSITE" id="PS50110"/>
    </source>
</evidence>
<dbReference type="RefSeq" id="WP_155171277.1">
    <property type="nucleotide sequence ID" value="NZ_BAAAFL010000068.1"/>
</dbReference>
<dbReference type="Gene3D" id="3.40.50.2300">
    <property type="match status" value="1"/>
</dbReference>
<evidence type="ECO:0000313" key="9">
    <source>
        <dbReference type="Proteomes" id="UP000798808"/>
    </source>
</evidence>
<dbReference type="SUPFAM" id="SSF46894">
    <property type="entry name" value="C-terminal effector domain of the bipartite response regulators"/>
    <property type="match status" value="1"/>
</dbReference>
<keyword evidence="1 5" id="KW-0597">Phosphoprotein</keyword>
<gene>
    <name evidence="8" type="ORF">E1163_09850</name>
</gene>
<dbReference type="EMBL" id="SMLW01000497">
    <property type="protein sequence ID" value="MTI25244.1"/>
    <property type="molecule type" value="Genomic_DNA"/>
</dbReference>
<accession>A0ABW9RM91</accession>
<feature type="domain" description="Response regulatory" evidence="7">
    <location>
        <begin position="3"/>
        <end position="119"/>
    </location>
</feature>
<dbReference type="InterPro" id="IPR000792">
    <property type="entry name" value="Tscrpt_reg_LuxR_C"/>
</dbReference>
<dbReference type="PANTHER" id="PTHR43214">
    <property type="entry name" value="TWO-COMPONENT RESPONSE REGULATOR"/>
    <property type="match status" value="1"/>
</dbReference>
<keyword evidence="3" id="KW-0238">DNA-binding</keyword>
<evidence type="ECO:0000313" key="8">
    <source>
        <dbReference type="EMBL" id="MTI25244.1"/>
    </source>
</evidence>
<dbReference type="InterPro" id="IPR001789">
    <property type="entry name" value="Sig_transdc_resp-reg_receiver"/>
</dbReference>
<reference evidence="8 9" key="1">
    <citation type="submission" date="2019-02" db="EMBL/GenBank/DDBJ databases">
        <authorList>
            <person name="Goldberg S.R."/>
            <person name="Haltli B.A."/>
            <person name="Correa H."/>
            <person name="Russell K.G."/>
        </authorList>
    </citation>
    <scope>NUCLEOTIDE SEQUENCE [LARGE SCALE GENOMIC DNA]</scope>
    <source>
        <strain evidence="8 9">JCM 16186</strain>
    </source>
</reference>
<dbReference type="InterPro" id="IPR016032">
    <property type="entry name" value="Sig_transdc_resp-reg_C-effctor"/>
</dbReference>